<protein>
    <submittedName>
        <fullName evidence="2">Uncharacterized protein</fullName>
    </submittedName>
</protein>
<feature type="transmembrane region" description="Helical" evidence="1">
    <location>
        <begin position="95"/>
        <end position="115"/>
    </location>
</feature>
<keyword evidence="3" id="KW-1185">Reference proteome</keyword>
<evidence type="ECO:0000313" key="2">
    <source>
        <dbReference type="EMBL" id="KAF3435846.1"/>
    </source>
</evidence>
<keyword evidence="1" id="KW-1133">Transmembrane helix</keyword>
<dbReference type="Proteomes" id="UP000796880">
    <property type="component" value="Unassembled WGS sequence"/>
</dbReference>
<comment type="caution">
    <text evidence="2">The sequence shown here is derived from an EMBL/GenBank/DDBJ whole genome shotgun (WGS) entry which is preliminary data.</text>
</comment>
<keyword evidence="1" id="KW-0472">Membrane</keyword>
<evidence type="ECO:0000313" key="3">
    <source>
        <dbReference type="Proteomes" id="UP000796880"/>
    </source>
</evidence>
<sequence>MAERRTRIISIEMMQLKYGSYIEIVEYNTQIIFYIPRKACLTVMVDDVELSLGLARFRGAEMVVRGKILEQSKSRRTNKAHQQNTKVFLWQIRRWTLTLLFGSHHIAGAGLLVGIICNESKVLSLKLGHNLLIKVVIGFVFRIFRVASTV</sequence>
<reference evidence="2" key="1">
    <citation type="submission" date="2020-03" db="EMBL/GenBank/DDBJ databases">
        <title>A high-quality chromosome-level genome assembly of a woody plant with both climbing and erect habits, Rhamnella rubrinervis.</title>
        <authorList>
            <person name="Lu Z."/>
            <person name="Yang Y."/>
            <person name="Zhu X."/>
            <person name="Sun Y."/>
        </authorList>
    </citation>
    <scope>NUCLEOTIDE SEQUENCE</scope>
    <source>
        <strain evidence="2">BYM</strain>
        <tissue evidence="2">Leaf</tissue>
    </source>
</reference>
<dbReference type="EMBL" id="VOIH02000010">
    <property type="protein sequence ID" value="KAF3435846.1"/>
    <property type="molecule type" value="Genomic_DNA"/>
</dbReference>
<accession>A0A8K0DSF9</accession>
<proteinExistence type="predicted"/>
<dbReference type="AlphaFoldDB" id="A0A8K0DSF9"/>
<evidence type="ECO:0000256" key="1">
    <source>
        <dbReference type="SAM" id="Phobius"/>
    </source>
</evidence>
<name>A0A8K0DSF9_9ROSA</name>
<keyword evidence="1" id="KW-0812">Transmembrane</keyword>
<feature type="transmembrane region" description="Helical" evidence="1">
    <location>
        <begin position="127"/>
        <end position="144"/>
    </location>
</feature>
<organism evidence="2 3">
    <name type="scientific">Rhamnella rubrinervis</name>
    <dbReference type="NCBI Taxonomy" id="2594499"/>
    <lineage>
        <taxon>Eukaryota</taxon>
        <taxon>Viridiplantae</taxon>
        <taxon>Streptophyta</taxon>
        <taxon>Embryophyta</taxon>
        <taxon>Tracheophyta</taxon>
        <taxon>Spermatophyta</taxon>
        <taxon>Magnoliopsida</taxon>
        <taxon>eudicotyledons</taxon>
        <taxon>Gunneridae</taxon>
        <taxon>Pentapetalae</taxon>
        <taxon>rosids</taxon>
        <taxon>fabids</taxon>
        <taxon>Rosales</taxon>
        <taxon>Rhamnaceae</taxon>
        <taxon>rhamnoid group</taxon>
        <taxon>Rhamneae</taxon>
        <taxon>Rhamnella</taxon>
    </lineage>
</organism>
<gene>
    <name evidence="2" type="ORF">FNV43_RR22938</name>
</gene>